<feature type="compositionally biased region" description="Basic and acidic residues" evidence="6">
    <location>
        <begin position="805"/>
        <end position="828"/>
    </location>
</feature>
<dbReference type="PANTHER" id="PTHR19818:SF139">
    <property type="entry name" value="PAIR-RULE PROTEIN ODD-PAIRED"/>
    <property type="match status" value="1"/>
</dbReference>
<comment type="caution">
    <text evidence="8">The sequence shown here is derived from an EMBL/GenBank/DDBJ whole genome shotgun (WGS) entry which is preliminary data.</text>
</comment>
<reference evidence="8 9" key="1">
    <citation type="submission" date="2024-08" db="EMBL/GenBank/DDBJ databases">
        <authorList>
            <person name="Cucini C."/>
            <person name="Frati F."/>
        </authorList>
    </citation>
    <scope>NUCLEOTIDE SEQUENCE [LARGE SCALE GENOMIC DNA]</scope>
</reference>
<feature type="domain" description="C2H2-type" evidence="7">
    <location>
        <begin position="1274"/>
        <end position="1301"/>
    </location>
</feature>
<feature type="region of interest" description="Disordered" evidence="6">
    <location>
        <begin position="1010"/>
        <end position="1122"/>
    </location>
</feature>
<proteinExistence type="predicted"/>
<evidence type="ECO:0000256" key="1">
    <source>
        <dbReference type="ARBA" id="ARBA00022723"/>
    </source>
</evidence>
<sequence>MDGEGRQDRTKSGGWFKKLTNWFRRRRAPQLEPGDIYQSDEIEDTRIQSFPTPDVPETESTEADQNQLRLPNDTDNEDTAHTSVSTAQPHDSPRLPTTSILKPYAPPLTNLDFRMVYDHLELPQNYEEIERLCKSARQPKGSTSIPLYPTQTTSYWPRPYFYWSGCKSRHPTNINKSEEIPSTSSAINNILPELSELCCNCNSHLYATTAIAHLQARLSGETCEHVICSNCEKKCLFRRGCCQLCKAKKWHLDNAGKPVWLLSSLGRTNSTSNSSKPKRSVRFDVPNGCFDTAAVTSTEETVDLEALTIGTGDETTVLKDDTSQLAFTTNLLCPQCFYNISQHENRFMTNSSTLSSSKSDLRRNDWDPAGDTNNVLEEFKKLEIKNADGHGKEEMEVHEVVPYRKCDKSIVATPEINNQSVDKPNVMNKTPKEIGKDFGPEINSLRPSTPFTLSGSKHVAVIEDADDSADGSKRSPHIPSLIISNSRIEENTRTQNENGPHLKLNEEELHPNQWKTNVVLERHPEHKITDPMQSKTNPPTQLATAHTSSSSKSLRVVNRENLHSSNTEGTLKRKRIAIHNNEKLHEKFIRGEENERRPLQHAQNSSYNEITINLNKSGPTSTLLSCTETNILRTNVSKLTIQKEKDTYINVKEANNENDNAMSSTEIQDANNDQEIYPDGIFSSTSKSSNKFDHNQIPIGIQEDQFLHQVYKVPRLLINGQQNVETQLATNHGVEKGAIPRTSENQLIIQQDEEEEMEIGMIPGQNCGMRKSAGNRIENEESGNERAEKQSDRGSDELRIQIGEDEQHAREHEQNFQTDRIPHEKAPFQEDEGLQDGVTLDEFPEIGDHNVIDFNDFVSEPLSNSKNTCVTKLNLHRIHCEQESNDVKEQGISRELLQERNHIEEEEISKLPVTQEYVNLHCKETINNIEEEINGIPLPIGNTLKNMETLNWQNVQETNQSANQNVNAKDESSNIIEHDRIIEGIQPEPNIQQVLETLPFLQLHNQQNHENIESQSATNNRMENSLPDPMRNEILPTQSGTQVSRESLPSTSKDTTLKRKRNDLKEMYKTRTTNLNHYQKPKSQQVSVASQIGKQTNQDAREVQEPETKNLSSNGENVSKKQKVDSKNASAFLCGICGQTFKNQNSYKLHEIRHEGEEPYKFKCPAPNCDKRFLDERKMKLHFVNHTKNIRCMDCNMSFASQSNLNQHKTIHTGERPFICEYCGTRFRLNSKLQDHLRIHTGERPYTCNDCDQTFKTSSVLYRHMKIHSVGGPYNCDVCHKSFTRKRSKTLHMITHSWVHPYTCDVCDKSYTQKGSKTRHMKQFHKNQLQDTNEGKDIEPQPGTSRGSNNI</sequence>
<evidence type="ECO:0000256" key="2">
    <source>
        <dbReference type="ARBA" id="ARBA00022737"/>
    </source>
</evidence>
<evidence type="ECO:0000313" key="8">
    <source>
        <dbReference type="EMBL" id="CAL8087533.1"/>
    </source>
</evidence>
<evidence type="ECO:0000256" key="3">
    <source>
        <dbReference type="ARBA" id="ARBA00022771"/>
    </source>
</evidence>
<dbReference type="PANTHER" id="PTHR19818">
    <property type="entry name" value="ZINC FINGER PROTEIN ZIC AND GLI"/>
    <property type="match status" value="1"/>
</dbReference>
<feature type="compositionally biased region" description="Polar residues" evidence="6">
    <location>
        <begin position="1035"/>
        <end position="1054"/>
    </location>
</feature>
<feature type="compositionally biased region" description="Polar residues" evidence="6">
    <location>
        <begin position="1342"/>
        <end position="1351"/>
    </location>
</feature>
<organism evidence="8 9">
    <name type="scientific">Orchesella dallaii</name>
    <dbReference type="NCBI Taxonomy" id="48710"/>
    <lineage>
        <taxon>Eukaryota</taxon>
        <taxon>Metazoa</taxon>
        <taxon>Ecdysozoa</taxon>
        <taxon>Arthropoda</taxon>
        <taxon>Hexapoda</taxon>
        <taxon>Collembola</taxon>
        <taxon>Entomobryomorpha</taxon>
        <taxon>Entomobryoidea</taxon>
        <taxon>Orchesellidae</taxon>
        <taxon>Orchesellinae</taxon>
        <taxon>Orchesella</taxon>
    </lineage>
</organism>
<feature type="domain" description="C2H2-type" evidence="7">
    <location>
        <begin position="1190"/>
        <end position="1217"/>
    </location>
</feature>
<feature type="region of interest" description="Disordered" evidence="6">
    <location>
        <begin position="1318"/>
        <end position="1351"/>
    </location>
</feature>
<dbReference type="SUPFAM" id="SSF57667">
    <property type="entry name" value="beta-beta-alpha zinc fingers"/>
    <property type="match status" value="4"/>
</dbReference>
<feature type="domain" description="C2H2-type" evidence="7">
    <location>
        <begin position="1302"/>
        <end position="1330"/>
    </location>
</feature>
<feature type="compositionally biased region" description="Basic and acidic residues" evidence="6">
    <location>
        <begin position="777"/>
        <end position="799"/>
    </location>
</feature>
<dbReference type="InterPro" id="IPR050329">
    <property type="entry name" value="GLI_C2H2-zinc-finger"/>
</dbReference>
<feature type="compositionally biased region" description="Polar residues" evidence="6">
    <location>
        <begin position="531"/>
        <end position="553"/>
    </location>
</feature>
<evidence type="ECO:0000256" key="5">
    <source>
        <dbReference type="PROSITE-ProRule" id="PRU00042"/>
    </source>
</evidence>
<dbReference type="InterPro" id="IPR013087">
    <property type="entry name" value="Znf_C2H2_type"/>
</dbReference>
<feature type="domain" description="C2H2-type" evidence="7">
    <location>
        <begin position="1162"/>
        <end position="1187"/>
    </location>
</feature>
<feature type="compositionally biased region" description="Basic and acidic residues" evidence="6">
    <location>
        <begin position="430"/>
        <end position="439"/>
    </location>
</feature>
<keyword evidence="9" id="KW-1185">Reference proteome</keyword>
<evidence type="ECO:0000313" key="9">
    <source>
        <dbReference type="Proteomes" id="UP001642540"/>
    </source>
</evidence>
<dbReference type="Gene3D" id="3.30.160.60">
    <property type="entry name" value="Classic Zinc Finger"/>
    <property type="match status" value="6"/>
</dbReference>
<feature type="region of interest" description="Disordered" evidence="6">
    <location>
        <begin position="526"/>
        <end position="553"/>
    </location>
</feature>
<evidence type="ECO:0000256" key="4">
    <source>
        <dbReference type="ARBA" id="ARBA00022833"/>
    </source>
</evidence>
<dbReference type="PROSITE" id="PS50157">
    <property type="entry name" value="ZINC_FINGER_C2H2_2"/>
    <property type="match status" value="7"/>
</dbReference>
<keyword evidence="2" id="KW-0677">Repeat</keyword>
<feature type="region of interest" description="Disordered" evidence="6">
    <location>
        <begin position="466"/>
        <end position="502"/>
    </location>
</feature>
<feature type="compositionally biased region" description="Polar residues" evidence="6">
    <location>
        <begin position="1010"/>
        <end position="1023"/>
    </location>
</feature>
<name>A0ABP1Q328_9HEXA</name>
<protein>
    <recommendedName>
        <fullName evidence="7">C2H2-type domain-containing protein</fullName>
    </recommendedName>
</protein>
<feature type="domain" description="C2H2-type" evidence="7">
    <location>
        <begin position="1218"/>
        <end position="1245"/>
    </location>
</feature>
<dbReference type="Pfam" id="PF00096">
    <property type="entry name" value="zf-C2H2"/>
    <property type="match status" value="3"/>
</dbReference>
<dbReference type="InterPro" id="IPR036236">
    <property type="entry name" value="Znf_C2H2_sf"/>
</dbReference>
<dbReference type="PROSITE" id="PS00028">
    <property type="entry name" value="ZINC_FINGER_C2H2_1"/>
    <property type="match status" value="7"/>
</dbReference>
<keyword evidence="1" id="KW-0479">Metal-binding</keyword>
<feature type="compositionally biased region" description="Basic and acidic residues" evidence="6">
    <location>
        <begin position="1099"/>
        <end position="1108"/>
    </location>
</feature>
<accession>A0ABP1Q328</accession>
<feature type="domain" description="C2H2-type" evidence="7">
    <location>
        <begin position="1246"/>
        <end position="1273"/>
    </location>
</feature>
<keyword evidence="3 5" id="KW-0863">Zinc-finger</keyword>
<evidence type="ECO:0000259" key="7">
    <source>
        <dbReference type="PROSITE" id="PS50157"/>
    </source>
</evidence>
<feature type="region of interest" description="Disordered" evidence="6">
    <location>
        <begin position="764"/>
        <end position="833"/>
    </location>
</feature>
<dbReference type="EMBL" id="CAXLJM020000021">
    <property type="protein sequence ID" value="CAL8087533.1"/>
    <property type="molecule type" value="Genomic_DNA"/>
</dbReference>
<dbReference type="Proteomes" id="UP001642540">
    <property type="component" value="Unassembled WGS sequence"/>
</dbReference>
<gene>
    <name evidence="8" type="ORF">ODALV1_LOCUS6774</name>
</gene>
<feature type="region of interest" description="Disordered" evidence="6">
    <location>
        <begin position="419"/>
        <end position="450"/>
    </location>
</feature>
<dbReference type="SMART" id="SM00355">
    <property type="entry name" value="ZnF_C2H2"/>
    <property type="match status" value="7"/>
</dbReference>
<evidence type="ECO:0000256" key="6">
    <source>
        <dbReference type="SAM" id="MobiDB-lite"/>
    </source>
</evidence>
<feature type="region of interest" description="Disordered" evidence="6">
    <location>
        <begin position="350"/>
        <end position="372"/>
    </location>
</feature>
<feature type="compositionally biased region" description="Polar residues" evidence="6">
    <location>
        <begin position="81"/>
        <end position="100"/>
    </location>
</feature>
<feature type="domain" description="C2H2-type" evidence="7">
    <location>
        <begin position="1132"/>
        <end position="1159"/>
    </location>
</feature>
<feature type="compositionally biased region" description="Polar residues" evidence="6">
    <location>
        <begin position="1070"/>
        <end position="1098"/>
    </location>
</feature>
<feature type="region of interest" description="Disordered" evidence="6">
    <location>
        <begin position="27"/>
        <end position="101"/>
    </location>
</feature>
<keyword evidence="4" id="KW-0862">Zinc</keyword>